<evidence type="ECO:0000313" key="3">
    <source>
        <dbReference type="EMBL" id="RUO34159.1"/>
    </source>
</evidence>
<dbReference type="AlphaFoldDB" id="A0A432WKD7"/>
<name>A0A432WKD7_9GAMM</name>
<dbReference type="PANTHER" id="PTHR36508">
    <property type="entry name" value="PROTEIN SLYX"/>
    <property type="match status" value="1"/>
</dbReference>
<dbReference type="InterPro" id="IPR007236">
    <property type="entry name" value="SlyX"/>
</dbReference>
<organism evidence="3 4">
    <name type="scientific">Aliidiomarina sanyensis</name>
    <dbReference type="NCBI Taxonomy" id="1249555"/>
    <lineage>
        <taxon>Bacteria</taxon>
        <taxon>Pseudomonadati</taxon>
        <taxon>Pseudomonadota</taxon>
        <taxon>Gammaproteobacteria</taxon>
        <taxon>Alteromonadales</taxon>
        <taxon>Idiomarinaceae</taxon>
        <taxon>Aliidiomarina</taxon>
    </lineage>
</organism>
<evidence type="ECO:0000256" key="1">
    <source>
        <dbReference type="HAMAP-Rule" id="MF_00715"/>
    </source>
</evidence>
<feature type="coiled-coil region" evidence="2">
    <location>
        <begin position="19"/>
        <end position="53"/>
    </location>
</feature>
<reference evidence="3 4" key="1">
    <citation type="journal article" date="2011" name="Front. Microbiol.">
        <title>Genomic signatures of strain selection and enhancement in Bacillus atrophaeus var. globigii, a historical biowarfare simulant.</title>
        <authorList>
            <person name="Gibbons H.S."/>
            <person name="Broomall S.M."/>
            <person name="McNew L.A."/>
            <person name="Daligault H."/>
            <person name="Chapman C."/>
            <person name="Bruce D."/>
            <person name="Karavis M."/>
            <person name="Krepps M."/>
            <person name="McGregor P.A."/>
            <person name="Hong C."/>
            <person name="Park K.H."/>
            <person name="Akmal A."/>
            <person name="Feldman A."/>
            <person name="Lin J.S."/>
            <person name="Chang W.E."/>
            <person name="Higgs B.W."/>
            <person name="Demirev P."/>
            <person name="Lindquist J."/>
            <person name="Liem A."/>
            <person name="Fochler E."/>
            <person name="Read T.D."/>
            <person name="Tapia R."/>
            <person name="Johnson S."/>
            <person name="Bishop-Lilly K.A."/>
            <person name="Detter C."/>
            <person name="Han C."/>
            <person name="Sozhamannan S."/>
            <person name="Rosenzweig C.N."/>
            <person name="Skowronski E.W."/>
        </authorList>
    </citation>
    <scope>NUCLEOTIDE SEQUENCE [LARGE SCALE GENOMIC DNA]</scope>
    <source>
        <strain evidence="3 4">GYP-17</strain>
    </source>
</reference>
<dbReference type="EMBL" id="PIPM01000004">
    <property type="protein sequence ID" value="RUO34159.1"/>
    <property type="molecule type" value="Genomic_DNA"/>
</dbReference>
<dbReference type="HAMAP" id="MF_00715">
    <property type="entry name" value="SlyX"/>
    <property type="match status" value="1"/>
</dbReference>
<comment type="similarity">
    <text evidence="1">Belongs to the SlyX family.</text>
</comment>
<dbReference type="PANTHER" id="PTHR36508:SF1">
    <property type="entry name" value="PROTEIN SLYX"/>
    <property type="match status" value="1"/>
</dbReference>
<dbReference type="OrthoDB" id="5771733at2"/>
<comment type="caution">
    <text evidence="3">The sequence shown here is derived from an EMBL/GenBank/DDBJ whole genome shotgun (WGS) entry which is preliminary data.</text>
</comment>
<dbReference type="Pfam" id="PF04102">
    <property type="entry name" value="SlyX"/>
    <property type="match status" value="1"/>
</dbReference>
<proteinExistence type="inferred from homology"/>
<protein>
    <recommendedName>
        <fullName evidence="1">Protein SlyX homolog</fullName>
    </recommendedName>
</protein>
<dbReference type="RefSeq" id="WP_126776576.1">
    <property type="nucleotide sequence ID" value="NZ_PIPM01000004.1"/>
</dbReference>
<dbReference type="Proteomes" id="UP000288405">
    <property type="component" value="Unassembled WGS sequence"/>
</dbReference>
<sequence>MSKNSPNVAAPDAALIERIDRLETQLAFQEDTIAELNELLTQQNQELAKLHKHFFLVLERVQQLNDSQKEAPVDERPPHY</sequence>
<evidence type="ECO:0000256" key="2">
    <source>
        <dbReference type="SAM" id="Coils"/>
    </source>
</evidence>
<gene>
    <name evidence="1" type="primary">slyX</name>
    <name evidence="3" type="ORF">CWE11_05370</name>
</gene>
<keyword evidence="2" id="KW-0175">Coiled coil</keyword>
<dbReference type="Gene3D" id="1.20.5.300">
    <property type="match status" value="1"/>
</dbReference>
<evidence type="ECO:0000313" key="4">
    <source>
        <dbReference type="Proteomes" id="UP000288405"/>
    </source>
</evidence>
<accession>A0A432WKD7</accession>
<keyword evidence="4" id="KW-1185">Reference proteome</keyword>